<dbReference type="Pfam" id="PF20060">
    <property type="entry name" value="DUF6459"/>
    <property type="match status" value="1"/>
</dbReference>
<feature type="compositionally biased region" description="Basic residues" evidence="1">
    <location>
        <begin position="147"/>
        <end position="169"/>
    </location>
</feature>
<dbReference type="STRING" id="1121387.GCA_000429885_01992"/>
<protein>
    <submittedName>
        <fullName evidence="2">Uncharacterized protein</fullName>
    </submittedName>
</protein>
<feature type="region of interest" description="Disordered" evidence="1">
    <location>
        <begin position="147"/>
        <end position="182"/>
    </location>
</feature>
<keyword evidence="3" id="KW-1185">Reference proteome</keyword>
<dbReference type="AlphaFoldDB" id="A0A239VIE6"/>
<accession>A0A239VIE6</accession>
<dbReference type="Proteomes" id="UP000242637">
    <property type="component" value="Chromosome 1"/>
</dbReference>
<evidence type="ECO:0000313" key="3">
    <source>
        <dbReference type="Proteomes" id="UP000242637"/>
    </source>
</evidence>
<dbReference type="EMBL" id="LT906453">
    <property type="protein sequence ID" value="SNV21700.1"/>
    <property type="molecule type" value="Genomic_DNA"/>
</dbReference>
<sequence length="193" mass="21883">MTDSATNSSTIPSTIPSTNIGSWRVYPSPRNIPAHTTVITRTRPTTLEPENPTPYAQDRLDIQITPTRSTTTATRPTEPEILPPAENYVGRLAVTLFEVLRGRRPLSTLARFVSPKIHGSLDRRRHRAGSTMKIKPVRLRTVVGSTPKKRHLRRCRHPRRRRYHPHHGPTNHPKPGALDRHRALPRLTLIALQ</sequence>
<feature type="compositionally biased region" description="Low complexity" evidence="1">
    <location>
        <begin position="1"/>
        <end position="20"/>
    </location>
</feature>
<evidence type="ECO:0000313" key="2">
    <source>
        <dbReference type="EMBL" id="SNV21700.1"/>
    </source>
</evidence>
<dbReference type="InterPro" id="IPR045596">
    <property type="entry name" value="DUF6459"/>
</dbReference>
<dbReference type="KEGG" id="dco:SAMEA4475696_1319"/>
<reference evidence="2 3" key="1">
    <citation type="submission" date="2017-06" db="EMBL/GenBank/DDBJ databases">
        <authorList>
            <consortium name="Pathogen Informatics"/>
        </authorList>
    </citation>
    <scope>NUCLEOTIDE SEQUENCE [LARGE SCALE GENOMIC DNA]</scope>
    <source>
        <strain evidence="2 3">NCTC13039</strain>
    </source>
</reference>
<gene>
    <name evidence="2" type="ORF">SAMEA4475696_01319</name>
</gene>
<organism evidence="2 3">
    <name type="scientific">Dermatophilus congolensis</name>
    <dbReference type="NCBI Taxonomy" id="1863"/>
    <lineage>
        <taxon>Bacteria</taxon>
        <taxon>Bacillati</taxon>
        <taxon>Actinomycetota</taxon>
        <taxon>Actinomycetes</taxon>
        <taxon>Micrococcales</taxon>
        <taxon>Dermatophilaceae</taxon>
        <taxon>Dermatophilus</taxon>
    </lineage>
</organism>
<evidence type="ECO:0000256" key="1">
    <source>
        <dbReference type="SAM" id="MobiDB-lite"/>
    </source>
</evidence>
<name>A0A239VIE6_9MICO</name>
<proteinExistence type="predicted"/>
<feature type="region of interest" description="Disordered" evidence="1">
    <location>
        <begin position="1"/>
        <end position="22"/>
    </location>
</feature>